<keyword evidence="1" id="KW-1133">Transmembrane helix</keyword>
<evidence type="ECO:0000256" key="1">
    <source>
        <dbReference type="SAM" id="Phobius"/>
    </source>
</evidence>
<proteinExistence type="predicted"/>
<feature type="transmembrane region" description="Helical" evidence="1">
    <location>
        <begin position="201"/>
        <end position="221"/>
    </location>
</feature>
<feature type="transmembrane region" description="Helical" evidence="1">
    <location>
        <begin position="100"/>
        <end position="126"/>
    </location>
</feature>
<dbReference type="AlphaFoldDB" id="A0A1T4L5N4"/>
<reference evidence="2 3" key="1">
    <citation type="submission" date="2017-02" db="EMBL/GenBank/DDBJ databases">
        <authorList>
            <person name="Peterson S.W."/>
        </authorList>
    </citation>
    <scope>NUCLEOTIDE SEQUENCE [LARGE SCALE GENOMIC DNA]</scope>
    <source>
        <strain evidence="2 3">ATCC 17233</strain>
    </source>
</reference>
<name>A0A1T4L5N4_9FIRM</name>
<evidence type="ECO:0008006" key="4">
    <source>
        <dbReference type="Google" id="ProtNLM"/>
    </source>
</evidence>
<feature type="transmembrane region" description="Helical" evidence="1">
    <location>
        <begin position="21"/>
        <end position="40"/>
    </location>
</feature>
<feature type="transmembrane region" description="Helical" evidence="1">
    <location>
        <begin position="138"/>
        <end position="166"/>
    </location>
</feature>
<dbReference type="Proteomes" id="UP000189857">
    <property type="component" value="Unassembled WGS sequence"/>
</dbReference>
<dbReference type="RefSeq" id="WP_078786416.1">
    <property type="nucleotide sequence ID" value="NZ_FMTO01000005.1"/>
</dbReference>
<dbReference type="OrthoDB" id="9877898at2"/>
<feature type="transmembrane region" description="Helical" evidence="1">
    <location>
        <begin position="172"/>
        <end position="189"/>
    </location>
</feature>
<keyword evidence="1" id="KW-0812">Transmembrane</keyword>
<dbReference type="EMBL" id="FUXA01000005">
    <property type="protein sequence ID" value="SJZ50052.1"/>
    <property type="molecule type" value="Genomic_DNA"/>
</dbReference>
<evidence type="ECO:0000313" key="3">
    <source>
        <dbReference type="Proteomes" id="UP000189857"/>
    </source>
</evidence>
<evidence type="ECO:0000313" key="2">
    <source>
        <dbReference type="EMBL" id="SJZ50052.1"/>
    </source>
</evidence>
<accession>A0A1T4L5N4</accession>
<sequence>MNDRMKAAIWKEYRVFIKQSCVPAVFFFLAAVLTFILMIYKTDKLSPIGGSLIDQYCSNFVFINLLFCDYTILSFSMNVDIQEGTLNPVLVSVKKPSEIWIGQFIFANIVSFLESVVGVISVLIAVKSMLKHSININVLNMVMWILVSFFFGLIFSMLFHFLNWLIVSKYRIILAVSIFVFLFGGYKSLRLLSDNIKNDKSSLIIWTVLYAFLTGGILLFFKKVIDSIPKERFAGK</sequence>
<protein>
    <recommendedName>
        <fullName evidence="4">ABC-2 family transporter protein</fullName>
    </recommendedName>
</protein>
<organism evidence="2 3">
    <name type="scientific">Eubacterium ruminantium</name>
    <dbReference type="NCBI Taxonomy" id="42322"/>
    <lineage>
        <taxon>Bacteria</taxon>
        <taxon>Bacillati</taxon>
        <taxon>Bacillota</taxon>
        <taxon>Clostridia</taxon>
        <taxon>Eubacteriales</taxon>
        <taxon>Eubacteriaceae</taxon>
        <taxon>Eubacterium</taxon>
    </lineage>
</organism>
<gene>
    <name evidence="2" type="ORF">SAMN02745110_00684</name>
</gene>
<keyword evidence="1" id="KW-0472">Membrane</keyword>
<keyword evidence="3" id="KW-1185">Reference proteome</keyword>